<dbReference type="EMBL" id="CM004479">
    <property type="protein sequence ID" value="OCT70518.1"/>
    <property type="molecule type" value="Genomic_DNA"/>
</dbReference>
<dbReference type="Xenbase" id="XB-GENE-6251652">
    <property type="gene designation" value="tex12.S"/>
</dbReference>
<evidence type="ECO:0000313" key="3">
    <source>
        <dbReference type="Xenbase" id="XB-GENE-6251652"/>
    </source>
</evidence>
<accession>A0A974HA68</accession>
<dbReference type="Gene3D" id="2.80.10.50">
    <property type="match status" value="1"/>
</dbReference>
<dbReference type="RefSeq" id="NP_001139564.1">
    <property type="nucleotide sequence ID" value="NM_001146092.2"/>
</dbReference>
<dbReference type="CDD" id="cd23298">
    <property type="entry name" value="beta-trefoil_IL18"/>
    <property type="match status" value="1"/>
</dbReference>
<name>A0A974HA68_XENLA</name>
<dbReference type="GeneID" id="100271897"/>
<gene>
    <name evidence="3" type="primary">tex12.S</name>
    <name evidence="1" type="ORF">XELAEV_18037439mg</name>
</gene>
<evidence type="ECO:0000313" key="1">
    <source>
        <dbReference type="EMBL" id="OCT70518.1"/>
    </source>
</evidence>
<dbReference type="OMA" id="DYTITEY"/>
<proteinExistence type="predicted"/>
<reference evidence="2" key="1">
    <citation type="journal article" date="2016" name="Nature">
        <title>Genome evolution in the allotetraploid frog Xenopus laevis.</title>
        <authorList>
            <person name="Session A.M."/>
            <person name="Uno Y."/>
            <person name="Kwon T."/>
            <person name="Chapman J.A."/>
            <person name="Toyoda A."/>
            <person name="Takahashi S."/>
            <person name="Fukui A."/>
            <person name="Hikosaka A."/>
            <person name="Suzuki A."/>
            <person name="Kondo M."/>
            <person name="van Heeringen S.J."/>
            <person name="Quigley I."/>
            <person name="Heinz S."/>
            <person name="Ogino H."/>
            <person name="Ochi H."/>
            <person name="Hellsten U."/>
            <person name="Lyons J.B."/>
            <person name="Simakov O."/>
            <person name="Putnam N."/>
            <person name="Stites J."/>
            <person name="Kuroki Y."/>
            <person name="Tanaka T."/>
            <person name="Michiue T."/>
            <person name="Watanabe M."/>
            <person name="Bogdanovic O."/>
            <person name="Lister R."/>
            <person name="Georgiou G."/>
            <person name="Paranjpe S.S."/>
            <person name="van Kruijsbergen I."/>
            <person name="Shu S."/>
            <person name="Carlson J."/>
            <person name="Kinoshita T."/>
            <person name="Ohta Y."/>
            <person name="Mawaribuchi S."/>
            <person name="Jenkins J."/>
            <person name="Grimwood J."/>
            <person name="Schmutz J."/>
            <person name="Mitros T."/>
            <person name="Mozaffari S.V."/>
            <person name="Suzuki Y."/>
            <person name="Haramoto Y."/>
            <person name="Yamamoto T.S."/>
            <person name="Takagi C."/>
            <person name="Heald R."/>
            <person name="Miller K."/>
            <person name="Haudenschild C."/>
            <person name="Kitzman J."/>
            <person name="Nakayama T."/>
            <person name="Izutsu Y."/>
            <person name="Robert J."/>
            <person name="Fortriede J."/>
            <person name="Burns K."/>
            <person name="Lotay V."/>
            <person name="Karimi K."/>
            <person name="Yasuoka Y."/>
            <person name="Dichmann D.S."/>
            <person name="Flajnik M.F."/>
            <person name="Houston D.W."/>
            <person name="Shendure J."/>
            <person name="DuPasquier L."/>
            <person name="Vize P.D."/>
            <person name="Zorn A.M."/>
            <person name="Ito M."/>
            <person name="Marcotte E.M."/>
            <person name="Wallingford J.B."/>
            <person name="Ito Y."/>
            <person name="Asashima M."/>
            <person name="Ueno N."/>
            <person name="Matsuda Y."/>
            <person name="Veenstra G.J."/>
            <person name="Fujiyama A."/>
            <person name="Harland R.M."/>
            <person name="Taira M."/>
            <person name="Rokhsar D.S."/>
        </authorList>
    </citation>
    <scope>NUCLEOTIDE SEQUENCE [LARGE SCALE GENOMIC DNA]</scope>
    <source>
        <strain evidence="2">J</strain>
    </source>
</reference>
<protein>
    <submittedName>
        <fullName evidence="1">Uncharacterized protein</fullName>
    </submittedName>
</protein>
<dbReference type="AGR" id="Xenbase:XB-GENE-6251652"/>
<dbReference type="KEGG" id="xla:100271897"/>
<dbReference type="CTD" id="100271897"/>
<dbReference type="Proteomes" id="UP000694892">
    <property type="component" value="Chromosome 7S"/>
</dbReference>
<evidence type="ECO:0000313" key="2">
    <source>
        <dbReference type="Proteomes" id="UP000694892"/>
    </source>
</evidence>
<organism evidence="1 2">
    <name type="scientific">Xenopus laevis</name>
    <name type="common">African clawed frog</name>
    <dbReference type="NCBI Taxonomy" id="8355"/>
    <lineage>
        <taxon>Eukaryota</taxon>
        <taxon>Metazoa</taxon>
        <taxon>Chordata</taxon>
        <taxon>Craniata</taxon>
        <taxon>Vertebrata</taxon>
        <taxon>Euteleostomi</taxon>
        <taxon>Amphibia</taxon>
        <taxon>Batrachia</taxon>
        <taxon>Anura</taxon>
        <taxon>Pipoidea</taxon>
        <taxon>Pipidae</taxon>
        <taxon>Xenopodinae</taxon>
        <taxon>Xenopus</taxon>
        <taxon>Xenopus</taxon>
    </lineage>
</organism>
<dbReference type="AlphaFoldDB" id="A0A974HA68"/>
<sequence length="185" mass="21228">MGISWASCVKNAENMEGRPPNYNSWQPGSSYTATIQNKAGDYLTSYIDDDDDDADVMFVPFAAKDPGVCDYTITEYNNTNDSPLSVAITFRVKEKTYRLCSNMKRDKKKIRQLCVKKRDLPPDKIHGTHCSFLFYMKNLSEDLYELQCADGLEQYLSYRKQKHAILKTVAVIHLDETCHMTISRN</sequence>